<evidence type="ECO:0000256" key="5">
    <source>
        <dbReference type="ARBA" id="ARBA00022741"/>
    </source>
</evidence>
<protein>
    <recommendedName>
        <fullName evidence="9">ATPase AAA-type core domain-containing protein</fullName>
    </recommendedName>
</protein>
<comment type="similarity">
    <text evidence="3">Belongs to the Ycf2 family.</text>
</comment>
<proteinExistence type="inferred from homology"/>
<dbReference type="AlphaFoldDB" id="A0A2G2WBT4"/>
<evidence type="ECO:0000256" key="4">
    <source>
        <dbReference type="ARBA" id="ARBA00022640"/>
    </source>
</evidence>
<evidence type="ECO:0000313" key="7">
    <source>
        <dbReference type="EMBL" id="PHT42726.1"/>
    </source>
</evidence>
<reference evidence="8" key="2">
    <citation type="journal article" date="2017" name="J. Anim. Genet.">
        <title>Multiple reference genome sequences of hot pepper reveal the massive evolution of plant disease resistance genes by retroduplication.</title>
        <authorList>
            <person name="Kim S."/>
            <person name="Park J."/>
            <person name="Yeom S.-I."/>
            <person name="Kim Y.-M."/>
            <person name="Seo E."/>
            <person name="Kim K.-T."/>
            <person name="Kim M.-S."/>
            <person name="Lee J.M."/>
            <person name="Cheong K."/>
            <person name="Shin H.-S."/>
            <person name="Kim S.-B."/>
            <person name="Han K."/>
            <person name="Lee J."/>
            <person name="Park M."/>
            <person name="Lee H.-A."/>
            <person name="Lee H.-Y."/>
            <person name="Lee Y."/>
            <person name="Oh S."/>
            <person name="Lee J.H."/>
            <person name="Choi E."/>
            <person name="Choi E."/>
            <person name="Lee S.E."/>
            <person name="Jeon J."/>
            <person name="Kim H."/>
            <person name="Choi G."/>
            <person name="Song H."/>
            <person name="Lee J."/>
            <person name="Lee S.-C."/>
            <person name="Kwon J.-K."/>
            <person name="Lee H.-Y."/>
            <person name="Koo N."/>
            <person name="Hong Y."/>
            <person name="Kim R.W."/>
            <person name="Kang W.-H."/>
            <person name="Huh J.H."/>
            <person name="Kang B.-C."/>
            <person name="Yang T.-J."/>
            <person name="Lee Y.-H."/>
            <person name="Bennetzen J.L."/>
            <person name="Choi D."/>
        </authorList>
    </citation>
    <scope>NUCLEOTIDE SEQUENCE [LARGE SCALE GENOMIC DNA]</scope>
    <source>
        <strain evidence="8">cv. PBC81</strain>
    </source>
</reference>
<evidence type="ECO:0000256" key="6">
    <source>
        <dbReference type="ARBA" id="ARBA00022840"/>
    </source>
</evidence>
<evidence type="ECO:0000256" key="3">
    <source>
        <dbReference type="ARBA" id="ARBA00009361"/>
    </source>
</evidence>
<evidence type="ECO:0000256" key="2">
    <source>
        <dbReference type="ARBA" id="ARBA00004474"/>
    </source>
</evidence>
<keyword evidence="6" id="KW-0067">ATP-binding</keyword>
<gene>
    <name evidence="7" type="ORF">CQW23_16751</name>
</gene>
<comment type="caution">
    <text evidence="7">The sequence shown here is derived from an EMBL/GenBank/DDBJ whole genome shotgun (WGS) entry which is preliminary data.</text>
</comment>
<keyword evidence="8" id="KW-1185">Reference proteome</keyword>
<dbReference type="GO" id="GO:0009536">
    <property type="term" value="C:plastid"/>
    <property type="evidence" value="ECO:0007669"/>
    <property type="project" value="UniProtKB-SubCell"/>
</dbReference>
<dbReference type="PANTHER" id="PTHR33078">
    <property type="entry name" value="PROTEIN YCF2-RELATED"/>
    <property type="match status" value="1"/>
</dbReference>
<accession>A0A2G2WBT4</accession>
<comment type="subcellular location">
    <subcellularLocation>
        <location evidence="2">Plastid</location>
    </subcellularLocation>
</comment>
<dbReference type="STRING" id="33114.A0A2G2WBT4"/>
<name>A0A2G2WBT4_CAPBA</name>
<dbReference type="EMBL" id="MLFT02000007">
    <property type="protein sequence ID" value="PHT42726.1"/>
    <property type="molecule type" value="Genomic_DNA"/>
</dbReference>
<keyword evidence="5" id="KW-0547">Nucleotide-binding</keyword>
<keyword evidence="4" id="KW-0934">Plastid</keyword>
<dbReference type="PANTHER" id="PTHR33078:SF100">
    <property type="entry name" value="PROTEIN YCF2"/>
    <property type="match status" value="1"/>
</dbReference>
<dbReference type="GO" id="GO:0005524">
    <property type="term" value="F:ATP binding"/>
    <property type="evidence" value="ECO:0007669"/>
    <property type="project" value="UniProtKB-KW"/>
</dbReference>
<organism evidence="7 8">
    <name type="scientific">Capsicum baccatum</name>
    <name type="common">Peruvian pepper</name>
    <dbReference type="NCBI Taxonomy" id="33114"/>
    <lineage>
        <taxon>Eukaryota</taxon>
        <taxon>Viridiplantae</taxon>
        <taxon>Streptophyta</taxon>
        <taxon>Embryophyta</taxon>
        <taxon>Tracheophyta</taxon>
        <taxon>Spermatophyta</taxon>
        <taxon>Magnoliopsida</taxon>
        <taxon>eudicotyledons</taxon>
        <taxon>Gunneridae</taxon>
        <taxon>Pentapetalae</taxon>
        <taxon>asterids</taxon>
        <taxon>lamiids</taxon>
        <taxon>Solanales</taxon>
        <taxon>Solanaceae</taxon>
        <taxon>Solanoideae</taxon>
        <taxon>Capsiceae</taxon>
        <taxon>Capsicum</taxon>
    </lineage>
</organism>
<evidence type="ECO:0000313" key="8">
    <source>
        <dbReference type="Proteomes" id="UP000224567"/>
    </source>
</evidence>
<dbReference type="OrthoDB" id="1264225at2759"/>
<evidence type="ECO:0000256" key="1">
    <source>
        <dbReference type="ARBA" id="ARBA00002329"/>
    </source>
</evidence>
<sequence length="106" mass="12387">MHPCIIWIPKIHDLDVNESNDLSLCLLVNHLSRDCERCSTRNILIISSIHIPQKVDPALITPNKLNICIELRRLIIPQQQKHFSLFHILEDFTWQRKCSILTDLVP</sequence>
<comment type="function">
    <text evidence="1">Probable ATPase of unknown function. Its presence in a non-photosynthetic plant (Epifagus virginiana) and experiments in tobacco indicate that it has an essential function which is probably not related to photosynthesis.</text>
</comment>
<reference evidence="7 8" key="1">
    <citation type="journal article" date="2017" name="Genome Biol.">
        <title>New reference genome sequences of hot pepper reveal the massive evolution of plant disease-resistance genes by retroduplication.</title>
        <authorList>
            <person name="Kim S."/>
            <person name="Park J."/>
            <person name="Yeom S.I."/>
            <person name="Kim Y.M."/>
            <person name="Seo E."/>
            <person name="Kim K.T."/>
            <person name="Kim M.S."/>
            <person name="Lee J.M."/>
            <person name="Cheong K."/>
            <person name="Shin H.S."/>
            <person name="Kim S.B."/>
            <person name="Han K."/>
            <person name="Lee J."/>
            <person name="Park M."/>
            <person name="Lee H.A."/>
            <person name="Lee H.Y."/>
            <person name="Lee Y."/>
            <person name="Oh S."/>
            <person name="Lee J.H."/>
            <person name="Choi E."/>
            <person name="Choi E."/>
            <person name="Lee S.E."/>
            <person name="Jeon J."/>
            <person name="Kim H."/>
            <person name="Choi G."/>
            <person name="Song H."/>
            <person name="Lee J."/>
            <person name="Lee S.C."/>
            <person name="Kwon J.K."/>
            <person name="Lee H.Y."/>
            <person name="Koo N."/>
            <person name="Hong Y."/>
            <person name="Kim R.W."/>
            <person name="Kang W.H."/>
            <person name="Huh J.H."/>
            <person name="Kang B.C."/>
            <person name="Yang T.J."/>
            <person name="Lee Y.H."/>
            <person name="Bennetzen J.L."/>
            <person name="Choi D."/>
        </authorList>
    </citation>
    <scope>NUCLEOTIDE SEQUENCE [LARGE SCALE GENOMIC DNA]</scope>
    <source>
        <strain evidence="8">cv. PBC81</strain>
    </source>
</reference>
<dbReference type="Proteomes" id="UP000224567">
    <property type="component" value="Unassembled WGS sequence"/>
</dbReference>
<evidence type="ECO:0008006" key="9">
    <source>
        <dbReference type="Google" id="ProtNLM"/>
    </source>
</evidence>